<feature type="compositionally biased region" description="Basic and acidic residues" evidence="1">
    <location>
        <begin position="1"/>
        <end position="11"/>
    </location>
</feature>
<feature type="compositionally biased region" description="Basic residues" evidence="1">
    <location>
        <begin position="511"/>
        <end position="525"/>
    </location>
</feature>
<dbReference type="AlphaFoldDB" id="A0A067THY3"/>
<accession>A0A067THY3</accession>
<feature type="compositionally biased region" description="Pro residues" evidence="1">
    <location>
        <begin position="56"/>
        <end position="71"/>
    </location>
</feature>
<keyword evidence="3" id="KW-1185">Reference proteome</keyword>
<feature type="region of interest" description="Disordered" evidence="1">
    <location>
        <begin position="1"/>
        <end position="81"/>
    </location>
</feature>
<feature type="region of interest" description="Disordered" evidence="1">
    <location>
        <begin position="613"/>
        <end position="633"/>
    </location>
</feature>
<feature type="compositionally biased region" description="Basic and acidic residues" evidence="1">
    <location>
        <begin position="281"/>
        <end position="297"/>
    </location>
</feature>
<feature type="compositionally biased region" description="Pro residues" evidence="1">
    <location>
        <begin position="319"/>
        <end position="330"/>
    </location>
</feature>
<protein>
    <submittedName>
        <fullName evidence="2">Uncharacterized protein</fullName>
    </submittedName>
</protein>
<reference evidence="3" key="1">
    <citation type="journal article" date="2014" name="Proc. Natl. Acad. Sci. U.S.A.">
        <title>Extensive sampling of basidiomycete genomes demonstrates inadequacy of the white-rot/brown-rot paradigm for wood decay fungi.</title>
        <authorList>
            <person name="Riley R."/>
            <person name="Salamov A.A."/>
            <person name="Brown D.W."/>
            <person name="Nagy L.G."/>
            <person name="Floudas D."/>
            <person name="Held B.W."/>
            <person name="Levasseur A."/>
            <person name="Lombard V."/>
            <person name="Morin E."/>
            <person name="Otillar R."/>
            <person name="Lindquist E.A."/>
            <person name="Sun H."/>
            <person name="LaButti K.M."/>
            <person name="Schmutz J."/>
            <person name="Jabbour D."/>
            <person name="Luo H."/>
            <person name="Baker S.E."/>
            <person name="Pisabarro A.G."/>
            <person name="Walton J.D."/>
            <person name="Blanchette R.A."/>
            <person name="Henrissat B."/>
            <person name="Martin F."/>
            <person name="Cullen D."/>
            <person name="Hibbett D.S."/>
            <person name="Grigoriev I.V."/>
        </authorList>
    </citation>
    <scope>NUCLEOTIDE SEQUENCE [LARGE SCALE GENOMIC DNA]</scope>
    <source>
        <strain evidence="3">CBS 339.88</strain>
    </source>
</reference>
<dbReference type="Proteomes" id="UP000027222">
    <property type="component" value="Unassembled WGS sequence"/>
</dbReference>
<evidence type="ECO:0000313" key="3">
    <source>
        <dbReference type="Proteomes" id="UP000027222"/>
    </source>
</evidence>
<organism evidence="2 3">
    <name type="scientific">Galerina marginata (strain CBS 339.88)</name>
    <dbReference type="NCBI Taxonomy" id="685588"/>
    <lineage>
        <taxon>Eukaryota</taxon>
        <taxon>Fungi</taxon>
        <taxon>Dikarya</taxon>
        <taxon>Basidiomycota</taxon>
        <taxon>Agaricomycotina</taxon>
        <taxon>Agaricomycetes</taxon>
        <taxon>Agaricomycetidae</taxon>
        <taxon>Agaricales</taxon>
        <taxon>Agaricineae</taxon>
        <taxon>Strophariaceae</taxon>
        <taxon>Galerina</taxon>
    </lineage>
</organism>
<feature type="compositionally biased region" description="Polar residues" evidence="1">
    <location>
        <begin position="32"/>
        <end position="55"/>
    </location>
</feature>
<dbReference type="HOGENOM" id="CLU_407114_0_0_1"/>
<sequence length="675" mass="73138">MTDYYESRLPSRDLSYGEDPTADENAMRRTITRGSHQSHTSVSASTRSWVYSNQAHPPPPPDDNTPTPSPALTPLRRQRPLPDPQLHQARLAFQHAPHDAEEGYMHAYTNGAALHFGYQDGGPVEGMQIIPVPSSPGTDHLAPPTRRDRSFVGGFFSGLKRLPKLVLRGGGGKERQRLKRKGTFGTDHTEGTSTTATAITRGNTLPRYLSNPSIGPSNPQFAHRLSMAVANGSIPPDSTPAVFHVRSNPAGPQFPTVTVTPASADGIVGEEQADYYEGPSSDDRQYSEDSEQDRPTNERATVMVYSSDSQAPTVTQAPTGPPPPRQPTPGPRVSYQAQLPTRANAQAQTEFRPGPPPAASLHAPTPLRPAPPIQSPRSLHLPGEVLSSTQPTSNYTISAVPSAYDPSFASDLTPIEKFFKGLYNLPWIGHERVTVDYRPADSKRAQSKVRGLKKPMASWYRAVMSGSRRGSRNLDLLSDGTANSAGLSIGNTPSPLGSPISRRSGRSSNNNRHRSSKPKRHRRNGQRVTSSGIQVPHRTSSPIIPTSYPYTYPGYPYAYPYGAYPAMPVPHTSPRGPRSHRRPKAPKHPHGYTPYQPMAMPPQMAAPPPIYFISPSPPQSQSGGEGNSNPIAYAAPPGQMQVSPVIMQFVPGGFNQNPTMISPPLTPQRQAAFGS</sequence>
<feature type="compositionally biased region" description="Basic residues" evidence="1">
    <location>
        <begin position="577"/>
        <end position="590"/>
    </location>
</feature>
<dbReference type="EMBL" id="KL142373">
    <property type="protein sequence ID" value="KDR79499.1"/>
    <property type="molecule type" value="Genomic_DNA"/>
</dbReference>
<feature type="region of interest" description="Disordered" evidence="1">
    <location>
        <begin position="570"/>
        <end position="590"/>
    </location>
</feature>
<feature type="compositionally biased region" description="Low complexity" evidence="1">
    <location>
        <begin position="493"/>
        <end position="510"/>
    </location>
</feature>
<feature type="compositionally biased region" description="Polar residues" evidence="1">
    <location>
        <begin position="335"/>
        <end position="349"/>
    </location>
</feature>
<feature type="region of interest" description="Disordered" evidence="1">
    <location>
        <begin position="274"/>
        <end position="363"/>
    </location>
</feature>
<feature type="compositionally biased region" description="Low complexity" evidence="1">
    <location>
        <begin position="619"/>
        <end position="630"/>
    </location>
</feature>
<gene>
    <name evidence="2" type="ORF">GALMADRAFT_243603</name>
</gene>
<evidence type="ECO:0000256" key="1">
    <source>
        <dbReference type="SAM" id="MobiDB-lite"/>
    </source>
</evidence>
<dbReference type="STRING" id="685588.A0A067THY3"/>
<feature type="region of interest" description="Disordered" evidence="1">
    <location>
        <begin position="484"/>
        <end position="543"/>
    </location>
</feature>
<proteinExistence type="predicted"/>
<dbReference type="OrthoDB" id="3058472at2759"/>
<evidence type="ECO:0000313" key="2">
    <source>
        <dbReference type="EMBL" id="KDR79499.1"/>
    </source>
</evidence>
<name>A0A067THY3_GALM3</name>